<evidence type="ECO:0000313" key="2">
    <source>
        <dbReference type="EMBL" id="MBP2115242.1"/>
    </source>
</evidence>
<accession>A0ABS4P120</accession>
<name>A0ABS4P120_9BACL</name>
<evidence type="ECO:0000313" key="3">
    <source>
        <dbReference type="Proteomes" id="UP000773462"/>
    </source>
</evidence>
<reference evidence="2 3" key="1">
    <citation type="submission" date="2021-03" db="EMBL/GenBank/DDBJ databases">
        <title>Genomic Encyclopedia of Type Strains, Phase IV (KMG-IV): sequencing the most valuable type-strain genomes for metagenomic binning, comparative biology and taxonomic classification.</title>
        <authorList>
            <person name="Goeker M."/>
        </authorList>
    </citation>
    <scope>NUCLEOTIDE SEQUENCE [LARGE SCALE GENOMIC DNA]</scope>
    <source>
        <strain evidence="2 3">DSM 101953</strain>
    </source>
</reference>
<keyword evidence="1" id="KW-0472">Membrane</keyword>
<organism evidence="2 3">
    <name type="scientific">Paenibacillus silagei</name>
    <dbReference type="NCBI Taxonomy" id="1670801"/>
    <lineage>
        <taxon>Bacteria</taxon>
        <taxon>Bacillati</taxon>
        <taxon>Bacillota</taxon>
        <taxon>Bacilli</taxon>
        <taxon>Bacillales</taxon>
        <taxon>Paenibacillaceae</taxon>
        <taxon>Paenibacillus</taxon>
    </lineage>
</organism>
<dbReference type="EMBL" id="JAGGLV010000024">
    <property type="protein sequence ID" value="MBP2115242.1"/>
    <property type="molecule type" value="Genomic_DNA"/>
</dbReference>
<protein>
    <recommendedName>
        <fullName evidence="4">Bacterial Pleckstrin homology domain-containing protein</fullName>
    </recommendedName>
</protein>
<comment type="caution">
    <text evidence="2">The sequence shown here is derived from an EMBL/GenBank/DDBJ whole genome shotgun (WGS) entry which is preliminary data.</text>
</comment>
<keyword evidence="3" id="KW-1185">Reference proteome</keyword>
<dbReference type="Proteomes" id="UP000773462">
    <property type="component" value="Unassembled WGS sequence"/>
</dbReference>
<evidence type="ECO:0000256" key="1">
    <source>
        <dbReference type="SAM" id="Phobius"/>
    </source>
</evidence>
<sequence>MDYQPYNDGGYQPLVVKPFWFKILLLLAGSLLFVILGIWLLKMSGEVTSDLAILLQTLGITCTVLFGLAAIVYLILLLRRSPLLVVDAQGIDDQSSAIPGGRLMWEDISDIRLIRYYGQLNICIFLADPKAYLSRQRGLKRWLMAINLRLAGTPVNITGQSMQLPLERVYEEMEHRRRLWAGRR</sequence>
<keyword evidence="1" id="KW-0812">Transmembrane</keyword>
<feature type="transmembrane region" description="Helical" evidence="1">
    <location>
        <begin position="20"/>
        <end position="41"/>
    </location>
</feature>
<proteinExistence type="predicted"/>
<feature type="transmembrane region" description="Helical" evidence="1">
    <location>
        <begin position="53"/>
        <end position="76"/>
    </location>
</feature>
<dbReference type="NCBIfam" id="NF041635">
    <property type="entry name" value="STM3941_fam"/>
    <property type="match status" value="1"/>
</dbReference>
<dbReference type="InterPro" id="IPR048136">
    <property type="entry name" value="STM3941-like"/>
</dbReference>
<dbReference type="RefSeq" id="WP_209878203.1">
    <property type="nucleotide sequence ID" value="NZ_JAGGLV010000024.1"/>
</dbReference>
<gene>
    <name evidence="2" type="ORF">J2Z70_005428</name>
</gene>
<evidence type="ECO:0008006" key="4">
    <source>
        <dbReference type="Google" id="ProtNLM"/>
    </source>
</evidence>
<keyword evidence="1" id="KW-1133">Transmembrane helix</keyword>